<feature type="domain" description="DNA-directed DNA polymerase X" evidence="15">
    <location>
        <begin position="209"/>
        <end position="571"/>
    </location>
</feature>
<comment type="cofactor">
    <cofactor evidence="1">
        <name>Mg(2+)</name>
        <dbReference type="ChEBI" id="CHEBI:18420"/>
    </cofactor>
</comment>
<keyword evidence="4 13" id="KW-0808">Transferase</keyword>
<dbReference type="GeneID" id="95983487"/>
<gene>
    <name evidence="16" type="ORF">Q8F55_002444</name>
</gene>
<dbReference type="InterPro" id="IPR037160">
    <property type="entry name" value="DNA_Pol_thumb_sf"/>
</dbReference>
<keyword evidence="17" id="KW-1185">Reference proteome</keyword>
<evidence type="ECO:0000256" key="3">
    <source>
        <dbReference type="ARBA" id="ARBA00008323"/>
    </source>
</evidence>
<evidence type="ECO:0000256" key="9">
    <source>
        <dbReference type="ARBA" id="ARBA00022932"/>
    </source>
</evidence>
<comment type="similarity">
    <text evidence="3 13">Belongs to the DNA polymerase type-X family.</text>
</comment>
<accession>A0ABR3QAT5</accession>
<dbReference type="InterPro" id="IPR028207">
    <property type="entry name" value="DNA_pol_B_palm_palm"/>
</dbReference>
<keyword evidence="5 13" id="KW-0548">Nucleotidyltransferase</keyword>
<dbReference type="Pfam" id="PF14792">
    <property type="entry name" value="DNA_pol_B_palm"/>
    <property type="match status" value="1"/>
</dbReference>
<feature type="region of interest" description="Disordered" evidence="14">
    <location>
        <begin position="1"/>
        <end position="24"/>
    </location>
</feature>
<dbReference type="PRINTS" id="PR00869">
    <property type="entry name" value="DNAPOLX"/>
</dbReference>
<dbReference type="EMBL" id="JBBXJM010000002">
    <property type="protein sequence ID" value="KAL1411483.1"/>
    <property type="molecule type" value="Genomic_DNA"/>
</dbReference>
<keyword evidence="7 13" id="KW-0227">DNA damage</keyword>
<dbReference type="InterPro" id="IPR002054">
    <property type="entry name" value="DNA-dir_DNA_pol_X"/>
</dbReference>
<dbReference type="Proteomes" id="UP001565368">
    <property type="component" value="Unassembled WGS sequence"/>
</dbReference>
<evidence type="ECO:0000256" key="10">
    <source>
        <dbReference type="ARBA" id="ARBA00023204"/>
    </source>
</evidence>
<keyword evidence="8" id="KW-0460">Magnesium</keyword>
<keyword evidence="11 13" id="KW-0539">Nucleus</keyword>
<dbReference type="SUPFAM" id="SSF81301">
    <property type="entry name" value="Nucleotidyltransferase"/>
    <property type="match status" value="1"/>
</dbReference>
<organism evidence="16 17">
    <name type="scientific">Vanrija albida</name>
    <dbReference type="NCBI Taxonomy" id="181172"/>
    <lineage>
        <taxon>Eukaryota</taxon>
        <taxon>Fungi</taxon>
        <taxon>Dikarya</taxon>
        <taxon>Basidiomycota</taxon>
        <taxon>Agaricomycotina</taxon>
        <taxon>Tremellomycetes</taxon>
        <taxon>Trichosporonales</taxon>
        <taxon>Trichosporonaceae</taxon>
        <taxon>Vanrija</taxon>
    </lineage>
</organism>
<proteinExistence type="inferred from homology"/>
<dbReference type="SMART" id="SM00483">
    <property type="entry name" value="POLXc"/>
    <property type="match status" value="1"/>
</dbReference>
<sequence length="574" mass="62738">MLRPPLRPSASSSSSVSRSHSPPRAPPVVPLFAELAFYVVPSKLEGRIASVYAQIDALGGRRVAGPEEADYVLTALHGLPRLQRALGPNLGALNLLRVEFVADTYARAVAPASFPRLPAWAAYRVATRKRSPSVEVLDGPPAKKARGASEVGAVAASEGGAGFGDWDAAQPPDVAPYTPAMPFKDIPRLACERPCPLTCPNQDIVGRVRGWADEMIDAIKPIFEEREYDEPDQLNSNVLSYRRSMSIMKSAPRRFTSGKDARQLNGIGDKVAARIDEYLATGAVAESDAILSSTRFKALRLFSTIYTIGRPTAADLYDKKGCRTLSDVEAHYCSDTPADDELSAKELRARDARRISGTMTRGEVVRDWIGLRADLDASIPRDEVEAIGACVAEQLDALCPGCEQTICGGYRRGKKASNDVDVIFRPPRAGLDERLVRRLYARLAALGIVTHVLHVSTLDHTTPLHAHPGNFDNLDKAFVILRLPPSADCPAPLHRRVDLICAPPERYAAAVLSWSGSMMFERDLRRYVEARGLKFRAGLIDAKTNEEINFATEREIFAHVGLRYVPPELRNADG</sequence>
<evidence type="ECO:0000256" key="1">
    <source>
        <dbReference type="ARBA" id="ARBA00001946"/>
    </source>
</evidence>
<evidence type="ECO:0000256" key="4">
    <source>
        <dbReference type="ARBA" id="ARBA00022679"/>
    </source>
</evidence>
<evidence type="ECO:0000256" key="12">
    <source>
        <dbReference type="ARBA" id="ARBA00049244"/>
    </source>
</evidence>
<dbReference type="Gene3D" id="3.30.460.10">
    <property type="entry name" value="Beta Polymerase, domain 2"/>
    <property type="match status" value="1"/>
</dbReference>
<keyword evidence="6" id="KW-0479">Metal-binding</keyword>
<dbReference type="RefSeq" id="XP_069211427.1">
    <property type="nucleotide sequence ID" value="XM_069351041.1"/>
</dbReference>
<name>A0ABR3QAT5_9TREE</name>
<protein>
    <recommendedName>
        <fullName evidence="13">DNA polymerase</fullName>
        <ecNumber evidence="13">2.7.7.7</ecNumber>
    </recommendedName>
</protein>
<evidence type="ECO:0000256" key="6">
    <source>
        <dbReference type="ARBA" id="ARBA00022723"/>
    </source>
</evidence>
<keyword evidence="9 13" id="KW-0239">DNA-directed DNA polymerase</keyword>
<comment type="subcellular location">
    <subcellularLocation>
        <location evidence="2 13">Nucleus</location>
    </subcellularLocation>
</comment>
<dbReference type="PROSITE" id="PS00522">
    <property type="entry name" value="DNA_POLYMERASE_X"/>
    <property type="match status" value="1"/>
</dbReference>
<dbReference type="Pfam" id="PF14716">
    <property type="entry name" value="HHH_8"/>
    <property type="match status" value="1"/>
</dbReference>
<dbReference type="PANTHER" id="PTHR11276">
    <property type="entry name" value="DNA POLYMERASE TYPE-X FAMILY MEMBER"/>
    <property type="match status" value="1"/>
</dbReference>
<dbReference type="InterPro" id="IPR010996">
    <property type="entry name" value="HHH_MUS81"/>
</dbReference>
<dbReference type="EC" id="2.7.7.7" evidence="13"/>
<dbReference type="InterPro" id="IPR019843">
    <property type="entry name" value="DNA_pol-X_BS"/>
</dbReference>
<evidence type="ECO:0000256" key="14">
    <source>
        <dbReference type="SAM" id="MobiDB-lite"/>
    </source>
</evidence>
<comment type="catalytic activity">
    <reaction evidence="12 13">
        <text>DNA(n) + a 2'-deoxyribonucleoside 5'-triphosphate = DNA(n+1) + diphosphate</text>
        <dbReference type="Rhea" id="RHEA:22508"/>
        <dbReference type="Rhea" id="RHEA-COMP:17339"/>
        <dbReference type="Rhea" id="RHEA-COMP:17340"/>
        <dbReference type="ChEBI" id="CHEBI:33019"/>
        <dbReference type="ChEBI" id="CHEBI:61560"/>
        <dbReference type="ChEBI" id="CHEBI:173112"/>
        <dbReference type="EC" id="2.7.7.7"/>
    </reaction>
</comment>
<evidence type="ECO:0000256" key="8">
    <source>
        <dbReference type="ARBA" id="ARBA00022842"/>
    </source>
</evidence>
<feature type="compositionally biased region" description="Low complexity" evidence="14">
    <location>
        <begin position="1"/>
        <end position="22"/>
    </location>
</feature>
<dbReference type="CDD" id="cd00141">
    <property type="entry name" value="NT_POLXc"/>
    <property type="match status" value="1"/>
</dbReference>
<dbReference type="InterPro" id="IPR027421">
    <property type="entry name" value="DNA_pol_lamdba_lyase_dom_sf"/>
</dbReference>
<evidence type="ECO:0000256" key="2">
    <source>
        <dbReference type="ARBA" id="ARBA00004123"/>
    </source>
</evidence>
<reference evidence="16 17" key="1">
    <citation type="submission" date="2023-08" db="EMBL/GenBank/DDBJ databases">
        <title>Annotated Genome Sequence of Vanrija albida AlHP1.</title>
        <authorList>
            <person name="Herzog R."/>
        </authorList>
    </citation>
    <scope>NUCLEOTIDE SEQUENCE [LARGE SCALE GENOMIC DNA]</scope>
    <source>
        <strain evidence="16 17">AlHP1</strain>
    </source>
</reference>
<dbReference type="SUPFAM" id="SSF47802">
    <property type="entry name" value="DNA polymerase beta, N-terminal domain-like"/>
    <property type="match status" value="1"/>
</dbReference>
<evidence type="ECO:0000313" key="16">
    <source>
        <dbReference type="EMBL" id="KAL1411483.1"/>
    </source>
</evidence>
<keyword evidence="10 13" id="KW-0234">DNA repair</keyword>
<evidence type="ECO:0000256" key="5">
    <source>
        <dbReference type="ARBA" id="ARBA00022695"/>
    </source>
</evidence>
<dbReference type="InterPro" id="IPR029398">
    <property type="entry name" value="PolB_thumb"/>
</dbReference>
<dbReference type="Pfam" id="PF14791">
    <property type="entry name" value="DNA_pol_B_thumb"/>
    <property type="match status" value="1"/>
</dbReference>
<evidence type="ECO:0000256" key="13">
    <source>
        <dbReference type="RuleBase" id="RU366014"/>
    </source>
</evidence>
<comment type="function">
    <text evidence="13">DNA polymerase that functions in several pathways of DNA repair. Involved in base excision repair (BER) responsible for repair of lesions that give rise to abasic (AP) sites in DNA. Also contributes to DNA double-strand break repair by non-homologous end joining and homologous recombination. Has both template-dependent and template-independent (terminal transferase) DNA polymerase activities. Has also a 5'-deoxyribose-5-phosphate lyase (dRP lyase) activity.</text>
</comment>
<dbReference type="PRINTS" id="PR00870">
    <property type="entry name" value="DNAPOLXBETA"/>
</dbReference>
<evidence type="ECO:0000256" key="7">
    <source>
        <dbReference type="ARBA" id="ARBA00022763"/>
    </source>
</evidence>
<dbReference type="Gene3D" id="1.10.150.110">
    <property type="entry name" value="DNA polymerase beta, N-terminal domain-like"/>
    <property type="match status" value="1"/>
</dbReference>
<dbReference type="PANTHER" id="PTHR11276:SF42">
    <property type="entry name" value="DNA POLYMERASE BETA"/>
    <property type="match status" value="1"/>
</dbReference>
<dbReference type="InterPro" id="IPR043519">
    <property type="entry name" value="NT_sf"/>
</dbReference>
<dbReference type="InterPro" id="IPR022312">
    <property type="entry name" value="DNA_pol_X"/>
</dbReference>
<dbReference type="InterPro" id="IPR002008">
    <property type="entry name" value="DNA_pol_X_beta-like"/>
</dbReference>
<evidence type="ECO:0000313" key="17">
    <source>
        <dbReference type="Proteomes" id="UP001565368"/>
    </source>
</evidence>
<evidence type="ECO:0000256" key="11">
    <source>
        <dbReference type="ARBA" id="ARBA00023242"/>
    </source>
</evidence>
<evidence type="ECO:0000259" key="15">
    <source>
        <dbReference type="SMART" id="SM00483"/>
    </source>
</evidence>
<dbReference type="Gene3D" id="3.30.210.10">
    <property type="entry name" value="DNA polymerase, thumb domain"/>
    <property type="match status" value="1"/>
</dbReference>
<dbReference type="Gene3D" id="1.10.150.20">
    <property type="entry name" value="5' to 3' exonuclease, C-terminal subdomain"/>
    <property type="match status" value="1"/>
</dbReference>
<comment type="caution">
    <text evidence="16">The sequence shown here is derived from an EMBL/GenBank/DDBJ whole genome shotgun (WGS) entry which is preliminary data.</text>
</comment>